<evidence type="ECO:0000256" key="2">
    <source>
        <dbReference type="ARBA" id="ARBA00022448"/>
    </source>
</evidence>
<keyword evidence="4 9" id="KW-0997">Cell inner membrane</keyword>
<reference evidence="11" key="1">
    <citation type="submission" date="2022-12" db="EMBL/GenBank/DDBJ databases">
        <title>Jiella pelagia sp. nov., isolated from phosphonate enriched culture of Northwest Pacific surface seawater.</title>
        <authorList>
            <person name="Shin D.Y."/>
            <person name="Hwang C.Y."/>
        </authorList>
    </citation>
    <scope>NUCLEOTIDE SEQUENCE</scope>
    <source>
        <strain evidence="11">HL-NP1</strain>
    </source>
</reference>
<feature type="transmembrane region" description="Helical" evidence="9">
    <location>
        <begin position="143"/>
        <end position="164"/>
    </location>
</feature>
<dbReference type="InterPro" id="IPR055348">
    <property type="entry name" value="DctQ"/>
</dbReference>
<evidence type="ECO:0000256" key="5">
    <source>
        <dbReference type="ARBA" id="ARBA00022692"/>
    </source>
</evidence>
<comment type="subunit">
    <text evidence="9">The complex comprises the extracytoplasmic solute receptor protein and the two transmembrane proteins.</text>
</comment>
<feature type="domain" description="Tripartite ATP-independent periplasmic transporters DctQ component" evidence="10">
    <location>
        <begin position="37"/>
        <end position="168"/>
    </location>
</feature>
<protein>
    <recommendedName>
        <fullName evidence="9">TRAP transporter small permease protein</fullName>
    </recommendedName>
</protein>
<evidence type="ECO:0000259" key="10">
    <source>
        <dbReference type="Pfam" id="PF04290"/>
    </source>
</evidence>
<dbReference type="RefSeq" id="WP_268882229.1">
    <property type="nucleotide sequence ID" value="NZ_CP114029.1"/>
</dbReference>
<evidence type="ECO:0000256" key="1">
    <source>
        <dbReference type="ARBA" id="ARBA00004429"/>
    </source>
</evidence>
<gene>
    <name evidence="11" type="ORF">OH818_06250</name>
</gene>
<keyword evidence="5 9" id="KW-0812">Transmembrane</keyword>
<comment type="similarity">
    <text evidence="8 9">Belongs to the TRAP transporter small permease family.</text>
</comment>
<keyword evidence="6 9" id="KW-1133">Transmembrane helix</keyword>
<evidence type="ECO:0000256" key="4">
    <source>
        <dbReference type="ARBA" id="ARBA00022519"/>
    </source>
</evidence>
<evidence type="ECO:0000256" key="3">
    <source>
        <dbReference type="ARBA" id="ARBA00022475"/>
    </source>
</evidence>
<dbReference type="PANTHER" id="PTHR35011:SF10">
    <property type="entry name" value="TRAP TRANSPORTER SMALL PERMEASE PROTEIN"/>
    <property type="match status" value="1"/>
</dbReference>
<feature type="transmembrane region" description="Helical" evidence="9">
    <location>
        <begin position="21"/>
        <end position="43"/>
    </location>
</feature>
<dbReference type="EMBL" id="CP114029">
    <property type="protein sequence ID" value="WAP69798.1"/>
    <property type="molecule type" value="Genomic_DNA"/>
</dbReference>
<dbReference type="Pfam" id="PF04290">
    <property type="entry name" value="DctQ"/>
    <property type="match status" value="1"/>
</dbReference>
<feature type="transmembrane region" description="Helical" evidence="9">
    <location>
        <begin position="103"/>
        <end position="123"/>
    </location>
</feature>
<evidence type="ECO:0000256" key="8">
    <source>
        <dbReference type="ARBA" id="ARBA00038436"/>
    </source>
</evidence>
<organism evidence="11 12">
    <name type="scientific">Jiella pelagia</name>
    <dbReference type="NCBI Taxonomy" id="2986949"/>
    <lineage>
        <taxon>Bacteria</taxon>
        <taxon>Pseudomonadati</taxon>
        <taxon>Pseudomonadota</taxon>
        <taxon>Alphaproteobacteria</taxon>
        <taxon>Hyphomicrobiales</taxon>
        <taxon>Aurantimonadaceae</taxon>
        <taxon>Jiella</taxon>
    </lineage>
</organism>
<proteinExistence type="inferred from homology"/>
<keyword evidence="12" id="KW-1185">Reference proteome</keyword>
<keyword evidence="7 9" id="KW-0472">Membrane</keyword>
<evidence type="ECO:0000256" key="6">
    <source>
        <dbReference type="ARBA" id="ARBA00022989"/>
    </source>
</evidence>
<dbReference type="PANTHER" id="PTHR35011">
    <property type="entry name" value="2,3-DIKETO-L-GULONATE TRAP TRANSPORTER SMALL PERMEASE PROTEIN YIAM"/>
    <property type="match status" value="1"/>
</dbReference>
<evidence type="ECO:0000313" key="12">
    <source>
        <dbReference type="Proteomes" id="UP001164020"/>
    </source>
</evidence>
<comment type="function">
    <text evidence="9">Part of the tripartite ATP-independent periplasmic (TRAP) transport system.</text>
</comment>
<evidence type="ECO:0000256" key="9">
    <source>
        <dbReference type="RuleBase" id="RU369079"/>
    </source>
</evidence>
<evidence type="ECO:0000256" key="7">
    <source>
        <dbReference type="ARBA" id="ARBA00023136"/>
    </source>
</evidence>
<dbReference type="InterPro" id="IPR007387">
    <property type="entry name" value="TRAP_DctQ"/>
</dbReference>
<feature type="transmembrane region" description="Helical" evidence="9">
    <location>
        <begin position="63"/>
        <end position="82"/>
    </location>
</feature>
<sequence>METLEGDDAGREGDLPRPARFFDAAFVVTSGLVLLAMMLMTLFDVVGRYFFNAPLGFAFEMTQIGMAVMVFCALPSVTLRGTHVTVGLFEQLFVGRLALVRDLLWLAVIAASCGALAWKLSGLAQRFLRYGDRTSVLHLHTGWIAWLGVVCLALSALAAVYLAICRLRER</sequence>
<keyword evidence="2 9" id="KW-0813">Transport</keyword>
<comment type="subcellular location">
    <subcellularLocation>
        <location evidence="1 9">Cell inner membrane</location>
        <topology evidence="1 9">Multi-pass membrane protein</topology>
    </subcellularLocation>
</comment>
<evidence type="ECO:0000313" key="11">
    <source>
        <dbReference type="EMBL" id="WAP69798.1"/>
    </source>
</evidence>
<accession>A0ABY7C1B3</accession>
<name>A0ABY7C1B3_9HYPH</name>
<dbReference type="Proteomes" id="UP001164020">
    <property type="component" value="Chromosome"/>
</dbReference>
<keyword evidence="3" id="KW-1003">Cell membrane</keyword>